<keyword evidence="7 9" id="KW-1133">Transmembrane helix</keyword>
<feature type="transmembrane region" description="Helical" evidence="9">
    <location>
        <begin position="281"/>
        <end position="303"/>
    </location>
</feature>
<keyword evidence="4" id="KW-0337">GPI-anchor biosynthesis</keyword>
<evidence type="ECO:0000256" key="8">
    <source>
        <dbReference type="ARBA" id="ARBA00023136"/>
    </source>
</evidence>
<dbReference type="EMBL" id="QKWK01000006">
    <property type="protein sequence ID" value="TXT08993.1"/>
    <property type="molecule type" value="Genomic_DNA"/>
</dbReference>
<evidence type="ECO:0000256" key="6">
    <source>
        <dbReference type="ARBA" id="ARBA00022824"/>
    </source>
</evidence>
<reference evidence="11 12" key="1">
    <citation type="journal article" date="2019" name="PLoS Genet.">
        <title>Convergent evolution of linked mating-type loci in basidiomycete fungi.</title>
        <authorList>
            <person name="Sun S."/>
            <person name="Coelho M.A."/>
            <person name="Heitman J."/>
            <person name="Nowrousian M."/>
        </authorList>
    </citation>
    <scope>NUCLEOTIDE SEQUENCE [LARGE SCALE GENOMIC DNA]</scope>
    <source>
        <strain evidence="11 12">CBS 4282</strain>
    </source>
</reference>
<keyword evidence="5 9" id="KW-0812">Transmembrane</keyword>
<evidence type="ECO:0000313" key="11">
    <source>
        <dbReference type="EMBL" id="TXT08993.1"/>
    </source>
</evidence>
<accession>A0A7D8UZL7</accession>
<feature type="transmembrane region" description="Helical" evidence="9">
    <location>
        <begin position="184"/>
        <end position="201"/>
    </location>
</feature>
<feature type="transmembrane region" description="Helical" evidence="9">
    <location>
        <begin position="339"/>
        <end position="359"/>
    </location>
</feature>
<dbReference type="PANTHER" id="PTHR13121">
    <property type="entry name" value="GPI TRANSAMIDASE COMPONENT PIG-U"/>
    <property type="match status" value="1"/>
</dbReference>
<dbReference type="GO" id="GO:0016255">
    <property type="term" value="P:attachment of GPI anchor to protein"/>
    <property type="evidence" value="ECO:0007669"/>
    <property type="project" value="InterPro"/>
</dbReference>
<comment type="pathway">
    <text evidence="2">Glycolipid biosynthesis; glycosylphosphatidylinositol-anchor biosynthesis.</text>
</comment>
<feature type="chain" id="PRO_5028806249" description="PIG-U-domain-containing protein" evidence="10">
    <location>
        <begin position="33"/>
        <end position="427"/>
    </location>
</feature>
<comment type="subcellular location">
    <subcellularLocation>
        <location evidence="1">Endoplasmic reticulum membrane</location>
        <topology evidence="1">Multi-pass membrane protein</topology>
    </subcellularLocation>
</comment>
<protein>
    <recommendedName>
        <fullName evidence="13">PIG-U-domain-containing protein</fullName>
    </recommendedName>
</protein>
<evidence type="ECO:0000256" key="1">
    <source>
        <dbReference type="ARBA" id="ARBA00004477"/>
    </source>
</evidence>
<feature type="transmembrane region" description="Helical" evidence="9">
    <location>
        <begin position="89"/>
        <end position="108"/>
    </location>
</feature>
<evidence type="ECO:0000256" key="5">
    <source>
        <dbReference type="ARBA" id="ARBA00022692"/>
    </source>
</evidence>
<feature type="transmembrane region" description="Helical" evidence="9">
    <location>
        <begin position="128"/>
        <end position="146"/>
    </location>
</feature>
<evidence type="ECO:0000313" key="12">
    <source>
        <dbReference type="Proteomes" id="UP000473826"/>
    </source>
</evidence>
<dbReference type="GO" id="GO:0006506">
    <property type="term" value="P:GPI anchor biosynthetic process"/>
    <property type="evidence" value="ECO:0007669"/>
    <property type="project" value="UniProtKB-UniPathway"/>
</dbReference>
<name>A0A7D8UZL7_VANHU</name>
<organism evidence="11 12">
    <name type="scientific">Vanrija humicola</name>
    <name type="common">Yeast</name>
    <name type="synonym">Cryptococcus humicola</name>
    <dbReference type="NCBI Taxonomy" id="5417"/>
    <lineage>
        <taxon>Eukaryota</taxon>
        <taxon>Fungi</taxon>
        <taxon>Dikarya</taxon>
        <taxon>Basidiomycota</taxon>
        <taxon>Agaricomycotina</taxon>
        <taxon>Tremellomycetes</taxon>
        <taxon>Trichosporonales</taxon>
        <taxon>Trichosporonaceae</taxon>
        <taxon>Vanrija</taxon>
    </lineage>
</organism>
<evidence type="ECO:0000256" key="9">
    <source>
        <dbReference type="SAM" id="Phobius"/>
    </source>
</evidence>
<evidence type="ECO:0000256" key="4">
    <source>
        <dbReference type="ARBA" id="ARBA00022502"/>
    </source>
</evidence>
<dbReference type="PANTHER" id="PTHR13121:SF0">
    <property type="entry name" value="PHOSPHATIDYLINOSITOL GLYCAN ANCHOR BIOSYNTHESIS CLASS U PROTEIN"/>
    <property type="match status" value="1"/>
</dbReference>
<keyword evidence="12" id="KW-1185">Reference proteome</keyword>
<keyword evidence="8 9" id="KW-0472">Membrane</keyword>
<dbReference type="Pfam" id="PF06728">
    <property type="entry name" value="PIG-U"/>
    <property type="match status" value="1"/>
</dbReference>
<sequence length="427" mass="46630">MAGSQPQRLALVLASASLLRLSLFAFTGVSRAVERRPELTSPLTSFRSLSEGVFLRDTGFDPYAGGVFHHSPLYLLLFSYIIPVYSRALTAVLWSLGDVLGAVFLVRIWQARSSALRSAKPSTADRDYVVALLYLFNPYTLLSCLARSTTSLDNVLTLAAIAGAFTGQTVLSVAALAVSAQTSWYTLLLLPAILLVQQRYSGSSSARWIVNTAAFAAVFGGLTLFSIGVLGSSWIPRTWGLVLTASDLTPNVGMWWYFFTEIFDHFRVFFQGVFQFHLAIYVVPLCLRLADPSFILLIQIGAISTWKSYPTLGDMALWAGFLGCFPEIIANLQHPLLSLTVHLYTSILLPLLHSLWLLTGTGNANFFYAATMVYGLNSTLTIADVLGAGITNSVKSKLKDLTKAEETQANAGEEPEEWSIVQLATLD</sequence>
<dbReference type="Proteomes" id="UP000473826">
    <property type="component" value="Unassembled WGS sequence"/>
</dbReference>
<comment type="caution">
    <text evidence="11">The sequence shown here is derived from an EMBL/GenBank/DDBJ whole genome shotgun (WGS) entry which is preliminary data.</text>
</comment>
<feature type="transmembrane region" description="Helical" evidence="9">
    <location>
        <begin position="365"/>
        <end position="390"/>
    </location>
</feature>
<feature type="signal peptide" evidence="10">
    <location>
        <begin position="1"/>
        <end position="32"/>
    </location>
</feature>
<dbReference type="AlphaFoldDB" id="A0A7D8UZL7"/>
<dbReference type="GO" id="GO:0042765">
    <property type="term" value="C:GPI-anchor transamidase complex"/>
    <property type="evidence" value="ECO:0007669"/>
    <property type="project" value="InterPro"/>
</dbReference>
<keyword evidence="10" id="KW-0732">Signal</keyword>
<comment type="similarity">
    <text evidence="3">Belongs to the PIGU family.</text>
</comment>
<feature type="transmembrane region" description="Helical" evidence="9">
    <location>
        <begin position="315"/>
        <end position="332"/>
    </location>
</feature>
<keyword evidence="6" id="KW-0256">Endoplasmic reticulum</keyword>
<gene>
    <name evidence="11" type="ORF">VHUM_02467</name>
</gene>
<evidence type="ECO:0000256" key="10">
    <source>
        <dbReference type="SAM" id="SignalP"/>
    </source>
</evidence>
<dbReference type="InterPro" id="IPR009600">
    <property type="entry name" value="PIG-U"/>
</dbReference>
<proteinExistence type="inferred from homology"/>
<evidence type="ECO:0000256" key="7">
    <source>
        <dbReference type="ARBA" id="ARBA00022989"/>
    </source>
</evidence>
<evidence type="ECO:0000256" key="2">
    <source>
        <dbReference type="ARBA" id="ARBA00004687"/>
    </source>
</evidence>
<dbReference type="UniPathway" id="UPA00196"/>
<evidence type="ECO:0000256" key="3">
    <source>
        <dbReference type="ARBA" id="ARBA00010026"/>
    </source>
</evidence>
<feature type="transmembrane region" description="Helical" evidence="9">
    <location>
        <begin position="63"/>
        <end position="82"/>
    </location>
</feature>
<dbReference type="OrthoDB" id="549017at2759"/>
<feature type="transmembrane region" description="Helical" evidence="9">
    <location>
        <begin position="213"/>
        <end position="235"/>
    </location>
</feature>
<evidence type="ECO:0008006" key="13">
    <source>
        <dbReference type="Google" id="ProtNLM"/>
    </source>
</evidence>